<keyword evidence="9" id="KW-1185">Reference proteome</keyword>
<keyword evidence="5" id="KW-0564">Palmitate</keyword>
<keyword evidence="3" id="KW-0732">Signal</keyword>
<comment type="subcellular location">
    <subcellularLocation>
        <location evidence="1">Membrane</location>
        <topology evidence="1">Lipid-anchor</topology>
    </subcellularLocation>
</comment>
<evidence type="ECO:0000256" key="7">
    <source>
        <dbReference type="SAM" id="MobiDB-lite"/>
    </source>
</evidence>
<reference evidence="9" key="1">
    <citation type="journal article" date="2019" name="Int. J. Syst. Evol. Microbiol.">
        <title>The Global Catalogue of Microorganisms (GCM) 10K type strain sequencing project: providing services to taxonomists for standard genome sequencing and annotation.</title>
        <authorList>
            <consortium name="The Broad Institute Genomics Platform"/>
            <consortium name="The Broad Institute Genome Sequencing Center for Infectious Disease"/>
            <person name="Wu L."/>
            <person name="Ma J."/>
        </authorList>
    </citation>
    <scope>NUCLEOTIDE SEQUENCE [LARGE SCALE GENOMIC DNA]</scope>
    <source>
        <strain evidence="9">JCM 14309</strain>
    </source>
</reference>
<organism evidence="8 9">
    <name type="scientific">Nesterenkonia aethiopica</name>
    <dbReference type="NCBI Taxonomy" id="269144"/>
    <lineage>
        <taxon>Bacteria</taxon>
        <taxon>Bacillati</taxon>
        <taxon>Actinomycetota</taxon>
        <taxon>Actinomycetes</taxon>
        <taxon>Micrococcales</taxon>
        <taxon>Micrococcaceae</taxon>
        <taxon>Nesterenkonia</taxon>
    </lineage>
</organism>
<dbReference type="Proteomes" id="UP001500236">
    <property type="component" value="Unassembled WGS sequence"/>
</dbReference>
<sequence length="322" mass="34620">MIPFTTPVGSTVPGPRRTAFSLTALGLTIALTATGCTVFGGGDDAADDETFRIGVTAQDETNQLLADIAAEELGYDVEIVNFDDYNVPNTALSNGDLDANWFQHIAYLANYNVNNDDDLTMIGGTEIVPLSLYSETYDSVEDFQDGDTVAIANDEINQARGINVLVAAGLVVLENDVPEPRPADIDEDASTVSVHPVDAAQTVNALQSVEGSVINNSFINDAGIDPNTALFADDPEDPEAFPYINGFVVRDEDRDNEALREIAALYHDQRVLDSAAEISEDTSVPADPSIEELEAGLQEYEDFLRGDATDAEDAETDEDEDE</sequence>
<comment type="similarity">
    <text evidence="2">Belongs to the NlpA lipoprotein family.</text>
</comment>
<evidence type="ECO:0000313" key="8">
    <source>
        <dbReference type="EMBL" id="GAA3064680.1"/>
    </source>
</evidence>
<gene>
    <name evidence="8" type="ORF">GCM10010529_17140</name>
</gene>
<dbReference type="InterPro" id="IPR004872">
    <property type="entry name" value="Lipoprotein_NlpA"/>
</dbReference>
<evidence type="ECO:0000256" key="5">
    <source>
        <dbReference type="ARBA" id="ARBA00023139"/>
    </source>
</evidence>
<evidence type="ECO:0000256" key="1">
    <source>
        <dbReference type="ARBA" id="ARBA00004635"/>
    </source>
</evidence>
<keyword evidence="6" id="KW-0449">Lipoprotein</keyword>
<comment type="caution">
    <text evidence="8">The sequence shown here is derived from an EMBL/GenBank/DDBJ whole genome shotgun (WGS) entry which is preliminary data.</text>
</comment>
<keyword evidence="4" id="KW-0472">Membrane</keyword>
<accession>A0ABP6M0T0</accession>
<dbReference type="EMBL" id="BAAAVT010000009">
    <property type="protein sequence ID" value="GAA3064680.1"/>
    <property type="molecule type" value="Genomic_DNA"/>
</dbReference>
<dbReference type="PANTHER" id="PTHR30429">
    <property type="entry name" value="D-METHIONINE-BINDING LIPOPROTEIN METQ"/>
    <property type="match status" value="1"/>
</dbReference>
<protein>
    <submittedName>
        <fullName evidence="8">MetQ/NlpA family ABC transporter substrate-binding protein</fullName>
    </submittedName>
</protein>
<feature type="compositionally biased region" description="Acidic residues" evidence="7">
    <location>
        <begin position="309"/>
        <end position="322"/>
    </location>
</feature>
<dbReference type="RefSeq" id="WP_344685722.1">
    <property type="nucleotide sequence ID" value="NZ_BAAAVT010000009.1"/>
</dbReference>
<evidence type="ECO:0000256" key="2">
    <source>
        <dbReference type="ARBA" id="ARBA00008973"/>
    </source>
</evidence>
<evidence type="ECO:0000313" key="9">
    <source>
        <dbReference type="Proteomes" id="UP001500236"/>
    </source>
</evidence>
<dbReference type="SUPFAM" id="SSF53850">
    <property type="entry name" value="Periplasmic binding protein-like II"/>
    <property type="match status" value="1"/>
</dbReference>
<name>A0ABP6M0T0_9MICC</name>
<evidence type="ECO:0000256" key="4">
    <source>
        <dbReference type="ARBA" id="ARBA00023136"/>
    </source>
</evidence>
<dbReference type="Gene3D" id="3.40.190.10">
    <property type="entry name" value="Periplasmic binding protein-like II"/>
    <property type="match status" value="2"/>
</dbReference>
<dbReference type="PANTHER" id="PTHR30429:SF3">
    <property type="entry name" value="LIPOPROTEIN"/>
    <property type="match status" value="1"/>
</dbReference>
<feature type="region of interest" description="Disordered" evidence="7">
    <location>
        <begin position="302"/>
        <end position="322"/>
    </location>
</feature>
<dbReference type="Pfam" id="PF03180">
    <property type="entry name" value="Lipoprotein_9"/>
    <property type="match status" value="1"/>
</dbReference>
<proteinExistence type="inferred from homology"/>
<evidence type="ECO:0000256" key="3">
    <source>
        <dbReference type="ARBA" id="ARBA00022729"/>
    </source>
</evidence>
<evidence type="ECO:0000256" key="6">
    <source>
        <dbReference type="ARBA" id="ARBA00023288"/>
    </source>
</evidence>